<feature type="compositionally biased region" description="Acidic residues" evidence="1">
    <location>
        <begin position="1"/>
        <end position="21"/>
    </location>
</feature>
<keyword evidence="3" id="KW-1185">Reference proteome</keyword>
<feature type="region of interest" description="Disordered" evidence="1">
    <location>
        <begin position="1"/>
        <end position="32"/>
    </location>
</feature>
<evidence type="ECO:0000256" key="1">
    <source>
        <dbReference type="SAM" id="MobiDB-lite"/>
    </source>
</evidence>
<evidence type="ECO:0000313" key="3">
    <source>
        <dbReference type="Proteomes" id="UP000281553"/>
    </source>
</evidence>
<dbReference type="Proteomes" id="UP000281553">
    <property type="component" value="Unassembled WGS sequence"/>
</dbReference>
<organism evidence="2 3">
    <name type="scientific">Dibothriocephalus latus</name>
    <name type="common">Fish tapeworm</name>
    <name type="synonym">Diphyllobothrium latum</name>
    <dbReference type="NCBI Taxonomy" id="60516"/>
    <lineage>
        <taxon>Eukaryota</taxon>
        <taxon>Metazoa</taxon>
        <taxon>Spiralia</taxon>
        <taxon>Lophotrochozoa</taxon>
        <taxon>Platyhelminthes</taxon>
        <taxon>Cestoda</taxon>
        <taxon>Eucestoda</taxon>
        <taxon>Diphyllobothriidea</taxon>
        <taxon>Diphyllobothriidae</taxon>
        <taxon>Dibothriocephalus</taxon>
    </lineage>
</organism>
<dbReference type="EMBL" id="UYRU01069628">
    <property type="protein sequence ID" value="VDN18882.1"/>
    <property type="molecule type" value="Genomic_DNA"/>
</dbReference>
<gene>
    <name evidence="2" type="ORF">DILT_LOCUS13285</name>
</gene>
<name>A0A3P7PFW5_DIBLA</name>
<protein>
    <submittedName>
        <fullName evidence="2">Uncharacterized protein</fullName>
    </submittedName>
</protein>
<dbReference type="AlphaFoldDB" id="A0A3P7PFW5"/>
<accession>A0A3P7PFW5</accession>
<reference evidence="2 3" key="1">
    <citation type="submission" date="2018-11" db="EMBL/GenBank/DDBJ databases">
        <authorList>
            <consortium name="Pathogen Informatics"/>
        </authorList>
    </citation>
    <scope>NUCLEOTIDE SEQUENCE [LARGE SCALE GENOMIC DNA]</scope>
</reference>
<evidence type="ECO:0000313" key="2">
    <source>
        <dbReference type="EMBL" id="VDN18882.1"/>
    </source>
</evidence>
<sequence length="68" mass="7545">MDDDPEIDTGDDDDDDDDDDGGGGGGCHADPDEKEANYIVFVFDATVVIVADDYYSYVRLKKMVSHYF</sequence>
<proteinExistence type="predicted"/>